<sequence length="168" mass="17930">VHRAAKKAGLGWLFGMGFNKGLSTIDGLSIDGGDFALTSVSRGVAYETKKAVEDSMAVMIGSECSPSVPKARTRSAGKASSIERQAHSALTVTRKDGTGMAFSAELRLAKETDAELLVYDTSGRLLSRTDMAGGTIKRADFTVPQTGVYVVKALTLEKEFTRKIMANY</sequence>
<reference evidence="1 2" key="1">
    <citation type="submission" date="2017-06" db="EMBL/GenBank/DDBJ databases">
        <authorList>
            <person name="Varghese N."/>
            <person name="Submissions S."/>
        </authorList>
    </citation>
    <scope>NUCLEOTIDE SEQUENCE [LARGE SCALE GENOMIC DNA]</scope>
    <source>
        <strain evidence="1 2">DSM 26989</strain>
    </source>
</reference>
<dbReference type="InterPro" id="IPR026444">
    <property type="entry name" value="Secre_tail"/>
</dbReference>
<organism evidence="1 2">
    <name type="scientific">Prevotella jejuni</name>
    <dbReference type="NCBI Taxonomy" id="1177574"/>
    <lineage>
        <taxon>Bacteria</taxon>
        <taxon>Pseudomonadati</taxon>
        <taxon>Bacteroidota</taxon>
        <taxon>Bacteroidia</taxon>
        <taxon>Bacteroidales</taxon>
        <taxon>Prevotellaceae</taxon>
        <taxon>Prevotella</taxon>
    </lineage>
</organism>
<dbReference type="NCBIfam" id="TIGR04183">
    <property type="entry name" value="Por_Secre_tail"/>
    <property type="match status" value="1"/>
</dbReference>
<dbReference type="RefSeq" id="WP_141240455.1">
    <property type="nucleotide sequence ID" value="NZ_FZNZ01000085.1"/>
</dbReference>
<gene>
    <name evidence="1" type="ORF">SAMN06265364_1851</name>
</gene>
<proteinExistence type="predicted"/>
<evidence type="ECO:0000313" key="1">
    <source>
        <dbReference type="EMBL" id="SNS22736.1"/>
    </source>
</evidence>
<keyword evidence="2" id="KW-1185">Reference proteome</keyword>
<dbReference type="EMBL" id="FZNZ01000085">
    <property type="protein sequence ID" value="SNS22736.1"/>
    <property type="molecule type" value="Genomic_DNA"/>
</dbReference>
<evidence type="ECO:0000313" key="2">
    <source>
        <dbReference type="Proteomes" id="UP000198427"/>
    </source>
</evidence>
<name>A0AA94S1G4_9BACT</name>
<dbReference type="Proteomes" id="UP000198427">
    <property type="component" value="Unassembled WGS sequence"/>
</dbReference>
<accession>A0AA94S1G4</accession>
<protein>
    <submittedName>
        <fullName evidence="1">Por secretion system C-terminal sorting domain-containing protein</fullName>
    </submittedName>
</protein>
<dbReference type="AlphaFoldDB" id="A0AA94S1G4"/>
<comment type="caution">
    <text evidence="1">The sequence shown here is derived from an EMBL/GenBank/DDBJ whole genome shotgun (WGS) entry which is preliminary data.</text>
</comment>
<feature type="non-terminal residue" evidence="1">
    <location>
        <position position="1"/>
    </location>
</feature>